<evidence type="ECO:0000313" key="2">
    <source>
        <dbReference type="Proteomes" id="UP000001822"/>
    </source>
</evidence>
<dbReference type="EMBL" id="CP000383">
    <property type="protein sequence ID" value="ABG60571.1"/>
    <property type="molecule type" value="Genomic_DNA"/>
</dbReference>
<organism evidence="1 2">
    <name type="scientific">Cytophaga hutchinsonii (strain ATCC 33406 / DSM 1761 / CIP 103989 / NBRC 15051 / NCIMB 9469 / D465)</name>
    <dbReference type="NCBI Taxonomy" id="269798"/>
    <lineage>
        <taxon>Bacteria</taxon>
        <taxon>Pseudomonadati</taxon>
        <taxon>Bacteroidota</taxon>
        <taxon>Cytophagia</taxon>
        <taxon>Cytophagales</taxon>
        <taxon>Cytophagaceae</taxon>
        <taxon>Cytophaga</taxon>
    </lineage>
</organism>
<keyword evidence="2" id="KW-1185">Reference proteome</keyword>
<accession>A0A6N4SVK5</accession>
<name>A0A6N4SVK5_CYTH3</name>
<dbReference type="Proteomes" id="UP000001822">
    <property type="component" value="Chromosome"/>
</dbReference>
<evidence type="ECO:0000313" key="1">
    <source>
        <dbReference type="EMBL" id="ABG60571.1"/>
    </source>
</evidence>
<reference evidence="1 2" key="1">
    <citation type="journal article" date="2007" name="Appl. Environ. Microbiol.">
        <title>Genome sequence of the cellulolytic gliding bacterium Cytophaga hutchinsonii.</title>
        <authorList>
            <person name="Xie G."/>
            <person name="Bruce D.C."/>
            <person name="Challacombe J.F."/>
            <person name="Chertkov O."/>
            <person name="Detter J.C."/>
            <person name="Gilna P."/>
            <person name="Han C.S."/>
            <person name="Lucas S."/>
            <person name="Misra M."/>
            <person name="Myers G.L."/>
            <person name="Richardson P."/>
            <person name="Tapia R."/>
            <person name="Thayer N."/>
            <person name="Thompson L.S."/>
            <person name="Brettin T.S."/>
            <person name="Henrissat B."/>
            <person name="Wilson D.B."/>
            <person name="McBride M.J."/>
        </authorList>
    </citation>
    <scope>NUCLEOTIDE SEQUENCE [LARGE SCALE GENOMIC DNA]</scope>
    <source>
        <strain evidence="2">ATCC 33406 / DSM 1761 / CIP 103989 / NBRC 15051 / NCIMB 9469 / D465</strain>
    </source>
</reference>
<dbReference type="AlphaFoldDB" id="A0A6N4SVK5"/>
<gene>
    <name evidence="1" type="ordered locus">CHU_3335</name>
</gene>
<protein>
    <submittedName>
        <fullName evidence="1">Uncharacterized protein</fullName>
    </submittedName>
</protein>
<dbReference type="RefSeq" id="WP_011586679.1">
    <property type="nucleotide sequence ID" value="NC_008255.1"/>
</dbReference>
<sequence length="65" mass="7360">MKTCVKISLLIRSPATGISAYTQTTRIRNKLKHHNQGSVYFSDPEVPLFFLPGKFHQITRAGYHG</sequence>
<proteinExistence type="predicted"/>
<dbReference type="KEGG" id="chu:CHU_3335"/>